<proteinExistence type="predicted"/>
<dbReference type="Pfam" id="PF02441">
    <property type="entry name" value="Flavoprotein"/>
    <property type="match status" value="1"/>
</dbReference>
<sequence length="70" mass="7321">MGISGGSGIPLATELLSQLQKIEEIETHLVYTRGAEITAAQESELSMGEICALADVVYDNKDIGVAIADA</sequence>
<feature type="domain" description="Flavoprotein" evidence="1">
    <location>
        <begin position="2"/>
        <end position="47"/>
    </location>
</feature>
<evidence type="ECO:0000313" key="3">
    <source>
        <dbReference type="Proteomes" id="UP001199355"/>
    </source>
</evidence>
<evidence type="ECO:0000259" key="1">
    <source>
        <dbReference type="Pfam" id="PF02441"/>
    </source>
</evidence>
<dbReference type="RefSeq" id="WP_308727640.1">
    <property type="nucleotide sequence ID" value="NZ_JAJEQF010000003.1"/>
</dbReference>
<reference evidence="2 3" key="1">
    <citation type="submission" date="2021-10" db="EMBL/GenBank/DDBJ databases">
        <title>Anaerobic single-cell dispensing facilitates the cultivation of human gut bacteria.</title>
        <authorList>
            <person name="Afrizal A."/>
        </authorList>
    </citation>
    <scope>NUCLEOTIDE SEQUENCE [LARGE SCALE GENOMIC DNA]</scope>
    <source>
        <strain evidence="2 3">CLA-AA-H244</strain>
    </source>
</reference>
<name>A0AAE3DLM8_9FIRM</name>
<dbReference type="Proteomes" id="UP001199355">
    <property type="component" value="Unassembled WGS sequence"/>
</dbReference>
<gene>
    <name evidence="2" type="ORF">LKD45_02345</name>
</gene>
<dbReference type="EMBL" id="JAJEQF010000003">
    <property type="protein sequence ID" value="MCC2166549.1"/>
    <property type="molecule type" value="Genomic_DNA"/>
</dbReference>
<dbReference type="SUPFAM" id="SSF52507">
    <property type="entry name" value="Homo-oligomeric flavin-containing Cys decarboxylases, HFCD"/>
    <property type="match status" value="1"/>
</dbReference>
<protein>
    <recommendedName>
        <fullName evidence="1">Flavoprotein domain-containing protein</fullName>
    </recommendedName>
</protein>
<dbReference type="InterPro" id="IPR036551">
    <property type="entry name" value="Flavin_trans-like"/>
</dbReference>
<dbReference type="GO" id="GO:0003824">
    <property type="term" value="F:catalytic activity"/>
    <property type="evidence" value="ECO:0007669"/>
    <property type="project" value="InterPro"/>
</dbReference>
<dbReference type="AlphaFoldDB" id="A0AAE3DLM8"/>
<organism evidence="2 3">
    <name type="scientific">Gallintestinimicrobium propionicum</name>
    <dbReference type="NCBI Taxonomy" id="2981770"/>
    <lineage>
        <taxon>Bacteria</taxon>
        <taxon>Bacillati</taxon>
        <taxon>Bacillota</taxon>
        <taxon>Clostridia</taxon>
        <taxon>Lachnospirales</taxon>
        <taxon>Lachnospiraceae</taxon>
        <taxon>Gallintestinimicrobium</taxon>
    </lineage>
</organism>
<comment type="caution">
    <text evidence="2">The sequence shown here is derived from an EMBL/GenBank/DDBJ whole genome shotgun (WGS) entry which is preliminary data.</text>
</comment>
<evidence type="ECO:0000313" key="2">
    <source>
        <dbReference type="EMBL" id="MCC2166549.1"/>
    </source>
</evidence>
<dbReference type="Gene3D" id="3.40.50.1950">
    <property type="entry name" value="Flavin prenyltransferase-like"/>
    <property type="match status" value="1"/>
</dbReference>
<accession>A0AAE3DLM8</accession>
<dbReference type="InterPro" id="IPR003382">
    <property type="entry name" value="Flavoprotein"/>
</dbReference>
<keyword evidence="3" id="KW-1185">Reference proteome</keyword>